<evidence type="ECO:0000313" key="2">
    <source>
        <dbReference type="Proteomes" id="UP000257144"/>
    </source>
</evidence>
<dbReference type="OrthoDB" id="2974285at2"/>
<sequence length="46" mass="5771">MTLNIFFMTITIKKREMGPEEIMDRERIRKITEENKNRQFSMYRPF</sequence>
<dbReference type="AlphaFoldDB" id="A0A3D8GK70"/>
<reference evidence="1 2" key="1">
    <citation type="submission" date="2018-07" db="EMBL/GenBank/DDBJ databases">
        <title>Bacillus sp. YLB-04 draft genome sequence.</title>
        <authorList>
            <person name="Yu L."/>
            <person name="Tang X."/>
        </authorList>
    </citation>
    <scope>NUCLEOTIDE SEQUENCE [LARGE SCALE GENOMIC DNA]</scope>
    <source>
        <strain evidence="1 2">YLB-04</strain>
    </source>
</reference>
<evidence type="ECO:0000313" key="1">
    <source>
        <dbReference type="EMBL" id="RDU34649.1"/>
    </source>
</evidence>
<name>A0A3D8GK70_9BACI</name>
<gene>
    <name evidence="1" type="ORF">DRW41_22355</name>
</gene>
<comment type="caution">
    <text evidence="1">The sequence shown here is derived from an EMBL/GenBank/DDBJ whole genome shotgun (WGS) entry which is preliminary data.</text>
</comment>
<dbReference type="Pfam" id="PF09501">
    <property type="entry name" value="Bac_small_YrzI"/>
    <property type="match status" value="1"/>
</dbReference>
<organism evidence="1 2">
    <name type="scientific">Neobacillus piezotolerans</name>
    <dbReference type="NCBI Taxonomy" id="2259171"/>
    <lineage>
        <taxon>Bacteria</taxon>
        <taxon>Bacillati</taxon>
        <taxon>Bacillota</taxon>
        <taxon>Bacilli</taxon>
        <taxon>Bacillales</taxon>
        <taxon>Bacillaceae</taxon>
        <taxon>Neobacillus</taxon>
    </lineage>
</organism>
<dbReference type="RefSeq" id="WP_115454224.1">
    <property type="nucleotide sequence ID" value="NZ_QNQT01000023.1"/>
</dbReference>
<dbReference type="Proteomes" id="UP000257144">
    <property type="component" value="Unassembled WGS sequence"/>
</dbReference>
<protein>
    <submittedName>
        <fullName evidence="1">YrzI family protein</fullName>
    </submittedName>
</protein>
<accession>A0A3D8GK70</accession>
<proteinExistence type="predicted"/>
<dbReference type="EMBL" id="QNQT01000023">
    <property type="protein sequence ID" value="RDU34649.1"/>
    <property type="molecule type" value="Genomic_DNA"/>
</dbReference>
<keyword evidence="2" id="KW-1185">Reference proteome</keyword>
<dbReference type="InterPro" id="IPR012655">
    <property type="entry name" value="YrzI"/>
</dbReference>